<dbReference type="SUPFAM" id="SSF81296">
    <property type="entry name" value="E set domains"/>
    <property type="match status" value="1"/>
</dbReference>
<dbReference type="InterPro" id="IPR017853">
    <property type="entry name" value="GH"/>
</dbReference>
<feature type="domain" description="GH29D-like beta-sandwich" evidence="9">
    <location>
        <begin position="535"/>
        <end position="585"/>
    </location>
</feature>
<evidence type="ECO:0000259" key="7">
    <source>
        <dbReference type="Pfam" id="PF00728"/>
    </source>
</evidence>
<dbReference type="SUPFAM" id="SSF55545">
    <property type="entry name" value="beta-N-acetylhexosaminidase-like domain"/>
    <property type="match status" value="1"/>
</dbReference>
<keyword evidence="4" id="KW-0378">Hydrolase</keyword>
<evidence type="ECO:0000256" key="6">
    <source>
        <dbReference type="PIRSR" id="PIRSR625705-1"/>
    </source>
</evidence>
<feature type="active site" description="Proton donor" evidence="6">
    <location>
        <position position="284"/>
    </location>
</feature>
<dbReference type="InterPro" id="IPR014756">
    <property type="entry name" value="Ig_E-set"/>
</dbReference>
<proteinExistence type="inferred from homology"/>
<sequence length="591" mass="66921">ANTVEVYLELISSAEAKNQTAASNPEYYEMTLNDGRIDIRGISPDAVMNGIKTLAKLVEQNAGNSVVPNAEICDWPDLNHRGMMLDIVRNYSKPDDVKRLIDKLATLKLNKLHFHITDDEAWRIEIPGLPELTEVGGRRGMTETEDEYLCQLYAGNGNPNDPTTTSNGYLTREDFIDLLRYAYARGVEIIPEIESPGHARAAIMSMKVRYNRLIDTNPEAAEQYRLWDPDDTSKYTSAQGYHDNVLNPALEGTYRFMEKVIDEIILMYREAGVTLPYIHVGGDEVPRNPWAESPAVQKMMAEKGMKTTHDVEEYFICRIADIVAEKGYRMGGWQEAAMNHSEATDKKLRPLFAGINCWSTVPESRRDTIPYSIANDGYNVILSNVTNFYIDMAYNPHPDEPGLTWGGYVDEFRTWDARPFDIYKSTWTTVTGSPLDPKVTAAKKIELLPEAKKRIVGVQAHLFAETIRNFDMVEYYVFPKIFGLAERGWNADLLPGQTKAAYNRHIGDYELPALEREGINFHIGMPGIKEENGMLLMNKQYDNAEIRYTTDGSEPTAQSTLWTEPVKATGKVVKAKMFYLGKESKTTRLDR</sequence>
<evidence type="ECO:0000256" key="3">
    <source>
        <dbReference type="ARBA" id="ARBA00012663"/>
    </source>
</evidence>
<dbReference type="Pfam" id="PF13290">
    <property type="entry name" value="CHB_HEX_C_1"/>
    <property type="match status" value="1"/>
</dbReference>
<accession>A0A9D1IJD8</accession>
<keyword evidence="5" id="KW-0326">Glycosidase</keyword>
<comment type="caution">
    <text evidence="10">The sequence shown here is derived from an EMBL/GenBank/DDBJ whole genome shotgun (WGS) entry which is preliminary data.</text>
</comment>
<dbReference type="InterPro" id="IPR013783">
    <property type="entry name" value="Ig-like_fold"/>
</dbReference>
<gene>
    <name evidence="10" type="ORF">IAD18_01825</name>
</gene>
<evidence type="ECO:0000256" key="5">
    <source>
        <dbReference type="ARBA" id="ARBA00023295"/>
    </source>
</evidence>
<dbReference type="PANTHER" id="PTHR22600:SF57">
    <property type="entry name" value="BETA-N-ACETYLHEXOSAMINIDASE"/>
    <property type="match status" value="1"/>
</dbReference>
<dbReference type="InterPro" id="IPR059177">
    <property type="entry name" value="GH29D-like_dom"/>
</dbReference>
<feature type="domain" description="Beta-hexosaminidase bacterial type N-terminal" evidence="8">
    <location>
        <begin position="18"/>
        <end position="75"/>
    </location>
</feature>
<dbReference type="InterPro" id="IPR029018">
    <property type="entry name" value="Hex-like_dom2"/>
</dbReference>
<reference evidence="10" key="1">
    <citation type="submission" date="2020-10" db="EMBL/GenBank/DDBJ databases">
        <authorList>
            <person name="Gilroy R."/>
        </authorList>
    </citation>
    <scope>NUCLEOTIDE SEQUENCE</scope>
    <source>
        <strain evidence="10">17073</strain>
    </source>
</reference>
<dbReference type="SUPFAM" id="SSF51445">
    <property type="entry name" value="(Trans)glycosidases"/>
    <property type="match status" value="1"/>
</dbReference>
<dbReference type="CDD" id="cd02847">
    <property type="entry name" value="E_set_Chitobiase_C"/>
    <property type="match status" value="1"/>
</dbReference>
<dbReference type="Gene3D" id="3.20.20.80">
    <property type="entry name" value="Glycosidases"/>
    <property type="match status" value="1"/>
</dbReference>
<dbReference type="GO" id="GO:0030203">
    <property type="term" value="P:glycosaminoglycan metabolic process"/>
    <property type="evidence" value="ECO:0007669"/>
    <property type="project" value="TreeGrafter"/>
</dbReference>
<comment type="catalytic activity">
    <reaction evidence="1">
        <text>Hydrolysis of terminal non-reducing N-acetyl-D-hexosamine residues in N-acetyl-beta-D-hexosaminides.</text>
        <dbReference type="EC" id="3.2.1.52"/>
    </reaction>
</comment>
<name>A0A9D1IJD8_9BACT</name>
<evidence type="ECO:0000313" key="11">
    <source>
        <dbReference type="Proteomes" id="UP000824076"/>
    </source>
</evidence>
<feature type="domain" description="Glycoside hydrolase family 20 catalytic" evidence="7">
    <location>
        <begin position="79"/>
        <end position="491"/>
    </location>
</feature>
<dbReference type="AlphaFoldDB" id="A0A9D1IJD8"/>
<evidence type="ECO:0000259" key="9">
    <source>
        <dbReference type="Pfam" id="PF13290"/>
    </source>
</evidence>
<evidence type="ECO:0000256" key="1">
    <source>
        <dbReference type="ARBA" id="ARBA00001231"/>
    </source>
</evidence>
<dbReference type="InterPro" id="IPR015883">
    <property type="entry name" value="Glyco_hydro_20_cat"/>
</dbReference>
<dbReference type="EC" id="3.2.1.52" evidence="3"/>
<dbReference type="PRINTS" id="PR00738">
    <property type="entry name" value="GLHYDRLASE20"/>
</dbReference>
<protein>
    <recommendedName>
        <fullName evidence="3">beta-N-acetylhexosaminidase</fullName>
        <ecNumber evidence="3">3.2.1.52</ecNumber>
    </recommendedName>
</protein>
<dbReference type="Pfam" id="PF00728">
    <property type="entry name" value="Glyco_hydro_20"/>
    <property type="match status" value="1"/>
</dbReference>
<dbReference type="EMBL" id="DVMS01000046">
    <property type="protein sequence ID" value="HIU38387.1"/>
    <property type="molecule type" value="Genomic_DNA"/>
</dbReference>
<dbReference type="GO" id="GO:0004563">
    <property type="term" value="F:beta-N-acetylhexosaminidase activity"/>
    <property type="evidence" value="ECO:0007669"/>
    <property type="project" value="UniProtKB-EC"/>
</dbReference>
<dbReference type="Gene3D" id="3.30.379.10">
    <property type="entry name" value="Chitobiase/beta-hexosaminidase domain 2-like"/>
    <property type="match status" value="1"/>
</dbReference>
<evidence type="ECO:0000259" key="8">
    <source>
        <dbReference type="Pfam" id="PF02838"/>
    </source>
</evidence>
<reference evidence="10" key="2">
    <citation type="journal article" date="2021" name="PeerJ">
        <title>Extensive microbial diversity within the chicken gut microbiome revealed by metagenomics and culture.</title>
        <authorList>
            <person name="Gilroy R."/>
            <person name="Ravi A."/>
            <person name="Getino M."/>
            <person name="Pursley I."/>
            <person name="Horton D.L."/>
            <person name="Alikhan N.F."/>
            <person name="Baker D."/>
            <person name="Gharbi K."/>
            <person name="Hall N."/>
            <person name="Watson M."/>
            <person name="Adriaenssens E.M."/>
            <person name="Foster-Nyarko E."/>
            <person name="Jarju S."/>
            <person name="Secka A."/>
            <person name="Antonio M."/>
            <person name="Oren A."/>
            <person name="Chaudhuri R.R."/>
            <person name="La Ragione R."/>
            <person name="Hildebrand F."/>
            <person name="Pallen M.J."/>
        </authorList>
    </citation>
    <scope>NUCLEOTIDE SEQUENCE</scope>
    <source>
        <strain evidence="10">17073</strain>
    </source>
</reference>
<dbReference type="GO" id="GO:0005975">
    <property type="term" value="P:carbohydrate metabolic process"/>
    <property type="evidence" value="ECO:0007669"/>
    <property type="project" value="InterPro"/>
</dbReference>
<dbReference type="PANTHER" id="PTHR22600">
    <property type="entry name" value="BETA-HEXOSAMINIDASE"/>
    <property type="match status" value="1"/>
</dbReference>
<dbReference type="Proteomes" id="UP000824076">
    <property type="component" value="Unassembled WGS sequence"/>
</dbReference>
<evidence type="ECO:0000256" key="2">
    <source>
        <dbReference type="ARBA" id="ARBA00006285"/>
    </source>
</evidence>
<dbReference type="InterPro" id="IPR004867">
    <property type="entry name" value="CHB_C_dom"/>
</dbReference>
<comment type="similarity">
    <text evidence="2">Belongs to the glycosyl hydrolase 20 family.</text>
</comment>
<organism evidence="10 11">
    <name type="scientific">Candidatus Limisoma intestinavium</name>
    <dbReference type="NCBI Taxonomy" id="2840856"/>
    <lineage>
        <taxon>Bacteria</taxon>
        <taxon>Pseudomonadati</taxon>
        <taxon>Bacteroidota</taxon>
        <taxon>Bacteroidia</taxon>
        <taxon>Bacteroidales</taxon>
        <taxon>Candidatus Limisoma</taxon>
    </lineage>
</organism>
<dbReference type="GO" id="GO:0016020">
    <property type="term" value="C:membrane"/>
    <property type="evidence" value="ECO:0007669"/>
    <property type="project" value="TreeGrafter"/>
</dbReference>
<dbReference type="Pfam" id="PF02838">
    <property type="entry name" value="Glyco_hydro_20b"/>
    <property type="match status" value="1"/>
</dbReference>
<evidence type="ECO:0000313" key="10">
    <source>
        <dbReference type="EMBL" id="HIU38387.1"/>
    </source>
</evidence>
<dbReference type="Gene3D" id="2.60.40.10">
    <property type="entry name" value="Immunoglobulins"/>
    <property type="match status" value="1"/>
</dbReference>
<dbReference type="InterPro" id="IPR015882">
    <property type="entry name" value="HEX_bac_N"/>
</dbReference>
<evidence type="ECO:0000256" key="4">
    <source>
        <dbReference type="ARBA" id="ARBA00022801"/>
    </source>
</evidence>
<feature type="non-terminal residue" evidence="10">
    <location>
        <position position="1"/>
    </location>
</feature>
<dbReference type="InterPro" id="IPR025705">
    <property type="entry name" value="Beta_hexosaminidase_sua/sub"/>
</dbReference>